<name>A0AAP2G2L9_9BACT</name>
<comment type="caution">
    <text evidence="1">The sequence shown here is derived from an EMBL/GenBank/DDBJ whole genome shotgun (WGS) entry which is preliminary data.</text>
</comment>
<dbReference type="RefSeq" id="WP_213946824.1">
    <property type="nucleotide sequence ID" value="NZ_JAHCMY010000027.1"/>
</dbReference>
<evidence type="ECO:0000313" key="1">
    <source>
        <dbReference type="EMBL" id="MBS9525967.1"/>
    </source>
</evidence>
<reference evidence="1 2" key="1">
    <citation type="submission" date="2021-05" db="EMBL/GenBank/DDBJ databases">
        <authorList>
            <person name="Zhang Z.D."/>
            <person name="Osman G."/>
        </authorList>
    </citation>
    <scope>NUCLEOTIDE SEQUENCE [LARGE SCALE GENOMIC DNA]</scope>
    <source>
        <strain evidence="1 2">KCTC 32217</strain>
    </source>
</reference>
<evidence type="ECO:0000313" key="2">
    <source>
        <dbReference type="Proteomes" id="UP001319104"/>
    </source>
</evidence>
<dbReference type="AlphaFoldDB" id="A0AAP2G2L9"/>
<sequence>MARQSSFIKLEGTIGDVTFFKGKNGYHARQKGGISKERIMNDDAFERTRENLAEFARAASGAKLLKDAFREITVRARDLRTHNRLYSQALKVLKTDTLSDRGERRIENGEMGLFTGFQFSNNCMFEATIYAKFNVEDDGTDLKVAFDAFSPRKYLSRPNGATDFRMFLVGTGVNFQNGENSSQIMISPVHKLSIDALEGLELTVAKSEGGGDFQFFALGVEFLQEVNGKTYTLNNGAHNAAKIIQVI</sequence>
<protein>
    <submittedName>
        <fullName evidence="1">Uncharacterized protein</fullName>
    </submittedName>
</protein>
<organism evidence="1 2">
    <name type="scientific">Litoribacter ruber</name>
    <dbReference type="NCBI Taxonomy" id="702568"/>
    <lineage>
        <taxon>Bacteria</taxon>
        <taxon>Pseudomonadati</taxon>
        <taxon>Bacteroidota</taxon>
        <taxon>Cytophagia</taxon>
        <taxon>Cytophagales</taxon>
        <taxon>Cyclobacteriaceae</taxon>
        <taxon>Litoribacter</taxon>
    </lineage>
</organism>
<keyword evidence="2" id="KW-1185">Reference proteome</keyword>
<accession>A0AAP2G2L9</accession>
<dbReference type="EMBL" id="JAHCMY010000027">
    <property type="protein sequence ID" value="MBS9525967.1"/>
    <property type="molecule type" value="Genomic_DNA"/>
</dbReference>
<gene>
    <name evidence="1" type="ORF">KI659_18245</name>
</gene>
<proteinExistence type="predicted"/>
<dbReference type="Proteomes" id="UP001319104">
    <property type="component" value="Unassembled WGS sequence"/>
</dbReference>